<proteinExistence type="predicted"/>
<evidence type="ECO:0000313" key="4">
    <source>
        <dbReference type="EMBL" id="KAE9047549.1"/>
    </source>
</evidence>
<keyword evidence="1" id="KW-0812">Transmembrane</keyword>
<organism evidence="5 7">
    <name type="scientific">Phytophthora rubi</name>
    <dbReference type="NCBI Taxonomy" id="129364"/>
    <lineage>
        <taxon>Eukaryota</taxon>
        <taxon>Sar</taxon>
        <taxon>Stramenopiles</taxon>
        <taxon>Oomycota</taxon>
        <taxon>Peronosporomycetes</taxon>
        <taxon>Peronosporales</taxon>
        <taxon>Peronosporaceae</taxon>
        <taxon>Phytophthora</taxon>
    </lineage>
</organism>
<keyword evidence="1" id="KW-1133">Transmembrane helix</keyword>
<gene>
    <name evidence="4" type="ORF">PR001_g4167</name>
    <name evidence="3" type="ORF">PR002_g3575</name>
    <name evidence="5" type="ORF">PR003_g3589</name>
</gene>
<comment type="caution">
    <text evidence="5">The sequence shown here is derived from an EMBL/GenBank/DDBJ whole genome shotgun (WGS) entry which is preliminary data.</text>
</comment>
<keyword evidence="1" id="KW-0472">Membrane</keyword>
<evidence type="ECO:0000256" key="1">
    <source>
        <dbReference type="SAM" id="Phobius"/>
    </source>
</evidence>
<dbReference type="Proteomes" id="UP000435112">
    <property type="component" value="Unassembled WGS sequence"/>
</dbReference>
<dbReference type="EMBL" id="QXFT01000127">
    <property type="protein sequence ID" value="KAE9353989.1"/>
    <property type="molecule type" value="Genomic_DNA"/>
</dbReference>
<dbReference type="EMBL" id="QXFV01000165">
    <property type="protein sequence ID" value="KAE9047549.1"/>
    <property type="molecule type" value="Genomic_DNA"/>
</dbReference>
<evidence type="ECO:0000313" key="5">
    <source>
        <dbReference type="EMBL" id="KAE9353989.1"/>
    </source>
</evidence>
<evidence type="ECO:0000256" key="2">
    <source>
        <dbReference type="SAM" id="SignalP"/>
    </source>
</evidence>
<reference evidence="5 7" key="1">
    <citation type="submission" date="2018-08" db="EMBL/GenBank/DDBJ databases">
        <title>Genomic investigation of the strawberry pathogen Phytophthora fragariae indicates pathogenicity is determined by transcriptional variation in three key races.</title>
        <authorList>
            <person name="Adams T.M."/>
            <person name="Armitage A.D."/>
            <person name="Sobczyk M.K."/>
            <person name="Bates H.J."/>
            <person name="Dunwell J.M."/>
            <person name="Nellist C.F."/>
            <person name="Harrison R.J."/>
        </authorList>
    </citation>
    <scope>NUCLEOTIDE SEQUENCE [LARGE SCALE GENOMIC DNA]</scope>
    <source>
        <strain evidence="4 6">SCRP249</strain>
        <strain evidence="3 8">SCRP324</strain>
        <strain evidence="5 7">SCRP333</strain>
    </source>
</reference>
<keyword evidence="2" id="KW-0732">Signal</keyword>
<feature type="transmembrane region" description="Helical" evidence="1">
    <location>
        <begin position="41"/>
        <end position="63"/>
    </location>
</feature>
<feature type="signal peptide" evidence="2">
    <location>
        <begin position="1"/>
        <end position="17"/>
    </location>
</feature>
<protein>
    <recommendedName>
        <fullName evidence="9">Amino acid transporter transmembrane domain-containing protein</fullName>
    </recommendedName>
</protein>
<evidence type="ECO:0000313" key="6">
    <source>
        <dbReference type="Proteomes" id="UP000429607"/>
    </source>
</evidence>
<keyword evidence="7" id="KW-1185">Reference proteome</keyword>
<evidence type="ECO:0000313" key="3">
    <source>
        <dbReference type="EMBL" id="KAE9043029.1"/>
    </source>
</evidence>
<name>A0A6A4FV30_9STRA</name>
<sequence>MIIYILLICILYNNSLCNIVCIVTYNALITNNHQNTQGPVLIIDFFSTVIGIVYVSSNVLMVVTPARSGEGSTYSDHVVGISMTTWK</sequence>
<dbReference type="Proteomes" id="UP000429607">
    <property type="component" value="Unassembled WGS sequence"/>
</dbReference>
<dbReference type="EMBL" id="QXFU01000132">
    <property type="protein sequence ID" value="KAE9043029.1"/>
    <property type="molecule type" value="Genomic_DNA"/>
</dbReference>
<evidence type="ECO:0000313" key="8">
    <source>
        <dbReference type="Proteomes" id="UP000435112"/>
    </source>
</evidence>
<evidence type="ECO:0008006" key="9">
    <source>
        <dbReference type="Google" id="ProtNLM"/>
    </source>
</evidence>
<feature type="chain" id="PRO_5036167713" description="Amino acid transporter transmembrane domain-containing protein" evidence="2">
    <location>
        <begin position="18"/>
        <end position="87"/>
    </location>
</feature>
<dbReference type="Proteomes" id="UP000434957">
    <property type="component" value="Unassembled WGS sequence"/>
</dbReference>
<evidence type="ECO:0000313" key="7">
    <source>
        <dbReference type="Proteomes" id="UP000434957"/>
    </source>
</evidence>
<dbReference type="AlphaFoldDB" id="A0A6A4FV30"/>
<accession>A0A6A4FV30</accession>